<dbReference type="PANTHER" id="PTHR12035:SF128">
    <property type="entry name" value="BRANCHED CHAIN KETO ACID DEHYDROGENASE E1 SUBUNIT BETA,-LIKE-RELATED"/>
    <property type="match status" value="1"/>
</dbReference>
<name>A0ABV0RHU9_9TELE</name>
<feature type="chain" id="PRO_5047143117" description="B-cell receptor CD22 first Ig-like domain-containing protein" evidence="5">
    <location>
        <begin position="19"/>
        <end position="173"/>
    </location>
</feature>
<dbReference type="InterPro" id="IPR036179">
    <property type="entry name" value="Ig-like_dom_sf"/>
</dbReference>
<feature type="domain" description="B-cell receptor CD22 first Ig-like" evidence="6">
    <location>
        <begin position="47"/>
        <end position="137"/>
    </location>
</feature>
<keyword evidence="8" id="KW-1185">Reference proteome</keyword>
<dbReference type="InterPro" id="IPR051036">
    <property type="entry name" value="SIGLEC"/>
</dbReference>
<evidence type="ECO:0000256" key="1">
    <source>
        <dbReference type="ARBA" id="ARBA00004167"/>
    </source>
</evidence>
<gene>
    <name evidence="7" type="ORF">XENOCAPTIV_007590</name>
</gene>
<dbReference type="SUPFAM" id="SSF48726">
    <property type="entry name" value="Immunoglobulin"/>
    <property type="match status" value="1"/>
</dbReference>
<evidence type="ECO:0000313" key="7">
    <source>
        <dbReference type="EMBL" id="MEQ2207118.1"/>
    </source>
</evidence>
<comment type="subcellular location">
    <subcellularLocation>
        <location evidence="1">Membrane</location>
        <topology evidence="1">Single-pass membrane protein</topology>
    </subcellularLocation>
</comment>
<dbReference type="Gene3D" id="2.60.40.10">
    <property type="entry name" value="Immunoglobulins"/>
    <property type="match status" value="1"/>
</dbReference>
<keyword evidence="4" id="KW-0472">Membrane</keyword>
<organism evidence="7 8">
    <name type="scientific">Xenoophorus captivus</name>
    <dbReference type="NCBI Taxonomy" id="1517983"/>
    <lineage>
        <taxon>Eukaryota</taxon>
        <taxon>Metazoa</taxon>
        <taxon>Chordata</taxon>
        <taxon>Craniata</taxon>
        <taxon>Vertebrata</taxon>
        <taxon>Euteleostomi</taxon>
        <taxon>Actinopterygii</taxon>
        <taxon>Neopterygii</taxon>
        <taxon>Teleostei</taxon>
        <taxon>Neoteleostei</taxon>
        <taxon>Acanthomorphata</taxon>
        <taxon>Ovalentaria</taxon>
        <taxon>Atherinomorphae</taxon>
        <taxon>Cyprinodontiformes</taxon>
        <taxon>Goodeidae</taxon>
        <taxon>Xenoophorus</taxon>
    </lineage>
</organism>
<evidence type="ECO:0000256" key="2">
    <source>
        <dbReference type="ARBA" id="ARBA00022692"/>
    </source>
</evidence>
<accession>A0ABV0RHU9</accession>
<dbReference type="PANTHER" id="PTHR12035">
    <property type="entry name" value="SIALIC ACID BINDING IMMUNOGLOBULIN-LIKE LECTIN"/>
    <property type="match status" value="1"/>
</dbReference>
<dbReference type="InterPro" id="IPR056386">
    <property type="entry name" value="Ig_CD22"/>
</dbReference>
<proteinExistence type="predicted"/>
<keyword evidence="5" id="KW-0732">Signal</keyword>
<protein>
    <recommendedName>
        <fullName evidence="6">B-cell receptor CD22 first Ig-like domain-containing protein</fullName>
    </recommendedName>
</protein>
<dbReference type="EMBL" id="JAHRIN010043878">
    <property type="protein sequence ID" value="MEQ2207118.1"/>
    <property type="molecule type" value="Genomic_DNA"/>
</dbReference>
<dbReference type="InterPro" id="IPR013783">
    <property type="entry name" value="Ig-like_fold"/>
</dbReference>
<comment type="caution">
    <text evidence="7">The sequence shown here is derived from an EMBL/GenBank/DDBJ whole genome shotgun (WGS) entry which is preliminary data.</text>
</comment>
<dbReference type="Pfam" id="PF24518">
    <property type="entry name" value="Ig_CD22"/>
    <property type="match status" value="1"/>
</dbReference>
<keyword evidence="3" id="KW-1133">Transmembrane helix</keyword>
<evidence type="ECO:0000256" key="5">
    <source>
        <dbReference type="SAM" id="SignalP"/>
    </source>
</evidence>
<evidence type="ECO:0000259" key="6">
    <source>
        <dbReference type="Pfam" id="PF24518"/>
    </source>
</evidence>
<sequence>MFALFWTTVLFSLSGSNTYTVASALGRPFCSNGFCITLNEGQITAEAGLCVVLPCSFTTANGFTPKNIVWFKCESWKTRCQDSDIIFHTNPNKVQPEFLRRVLLLDPDVSQRNCSIMINDLTTFDSGSYQLRVNGFQNGRTDGFMFTPKTNVSVKGIKGHNKSNFISLIQGCV</sequence>
<reference evidence="7 8" key="1">
    <citation type="submission" date="2021-06" db="EMBL/GenBank/DDBJ databases">
        <authorList>
            <person name="Palmer J.M."/>
        </authorList>
    </citation>
    <scope>NUCLEOTIDE SEQUENCE [LARGE SCALE GENOMIC DNA]</scope>
    <source>
        <strain evidence="7 8">XC_2019</strain>
        <tissue evidence="7">Muscle</tissue>
    </source>
</reference>
<evidence type="ECO:0000256" key="3">
    <source>
        <dbReference type="ARBA" id="ARBA00022989"/>
    </source>
</evidence>
<evidence type="ECO:0000313" key="8">
    <source>
        <dbReference type="Proteomes" id="UP001434883"/>
    </source>
</evidence>
<dbReference type="Proteomes" id="UP001434883">
    <property type="component" value="Unassembled WGS sequence"/>
</dbReference>
<evidence type="ECO:0000256" key="4">
    <source>
        <dbReference type="ARBA" id="ARBA00023136"/>
    </source>
</evidence>
<keyword evidence="2" id="KW-0812">Transmembrane</keyword>
<feature type="signal peptide" evidence="5">
    <location>
        <begin position="1"/>
        <end position="18"/>
    </location>
</feature>